<reference evidence="1 2" key="1">
    <citation type="journal article" date="2015" name="Nature">
        <title>rRNA introns, odd ribosomes, and small enigmatic genomes across a large radiation of phyla.</title>
        <authorList>
            <person name="Brown C.T."/>
            <person name="Hug L.A."/>
            <person name="Thomas B.C."/>
            <person name="Sharon I."/>
            <person name="Castelle C.J."/>
            <person name="Singh A."/>
            <person name="Wilkins M.J."/>
            <person name="Williams K.H."/>
            <person name="Banfield J.F."/>
        </authorList>
    </citation>
    <scope>NUCLEOTIDE SEQUENCE [LARGE SCALE GENOMIC DNA]</scope>
</reference>
<accession>A0A837IDK7</accession>
<gene>
    <name evidence="1" type="ORF">UX01_C0009G0015</name>
</gene>
<sequence length="233" mass="27373">MRKEYDLISELGRGNWIDEVAGEAVLLGYSCADPELEARGAQLSMLVREIKFDSDQFYRVEVAAKELQRLVGIKKRQESVFLDKIVECETDRWPNNDWRYVLNCIEGVYRIQIVLPTFYSERELSGKNDMESAVLKTYADPSFLSYERKRVVGKSIFTQQKVWNDSYYDQENKLRREVVVHEHQDDSSRGFREVFYFDGLAQAATAWTSLRIWYELCYISFHERKKSLVINGS</sequence>
<evidence type="ECO:0000313" key="2">
    <source>
        <dbReference type="Proteomes" id="UP000034078"/>
    </source>
</evidence>
<dbReference type="EMBL" id="LCKO01000009">
    <property type="protein sequence ID" value="KKT99585.1"/>
    <property type="molecule type" value="Genomic_DNA"/>
</dbReference>
<evidence type="ECO:0000313" key="1">
    <source>
        <dbReference type="EMBL" id="KKT99585.1"/>
    </source>
</evidence>
<proteinExistence type="predicted"/>
<dbReference type="Proteomes" id="UP000034078">
    <property type="component" value="Unassembled WGS sequence"/>
</dbReference>
<dbReference type="AlphaFoldDB" id="A0A837IDK7"/>
<name>A0A837IDK7_9BACT</name>
<organism evidence="1 2">
    <name type="scientific">Candidatus Collierbacteria bacterium GW2011_GWB2_45_17</name>
    <dbReference type="NCBI Taxonomy" id="1618388"/>
    <lineage>
        <taxon>Bacteria</taxon>
        <taxon>Candidatus Collieribacteriota</taxon>
    </lineage>
</organism>
<comment type="caution">
    <text evidence="1">The sequence shown here is derived from an EMBL/GenBank/DDBJ whole genome shotgun (WGS) entry which is preliminary data.</text>
</comment>
<protein>
    <submittedName>
        <fullName evidence="1">Uncharacterized protein</fullName>
    </submittedName>
</protein>